<dbReference type="CDD" id="cd09917">
    <property type="entry name" value="F-box_SF"/>
    <property type="match status" value="1"/>
</dbReference>
<keyword evidence="2" id="KW-1185">Reference proteome</keyword>
<sequence length="391" mass="45694">MEKTIERNNISMEEDEKYPSILLSVQETENPPQIYTTKHTIVYNKTNNMMTIENSFPSSLLIAINSIEIFANICRFLSPTDLYSLSLTCLKFNEILASTIDSVTQQIWESSRRGFCEFLQMPPPAGMPEQEYQELVKSDGCQLCYDENYCKVKVETTLRDIWEVPDDLINIFAPLTPRDIFKDGVRYYWAHSISSYIQDYISLERKEKKNWLTNKKLELENAIHDTIEREYWDHCRLLKKQSLRIPNENAPFCEFANYGMEFDEGEQQIEFKTPSFADFVAFLEILRIFRRQIRIYVKSRDLIQEESDESTKTSLSRSLPVYEVHQTRARKRQLETKKMPKVKILCFNEFIKVDLTFSSIVSTFSLKFVFKASISCKGVKLGDDVGGTDNN</sequence>
<feature type="non-terminal residue" evidence="1">
    <location>
        <position position="391"/>
    </location>
</feature>
<dbReference type="SUPFAM" id="SSF81383">
    <property type="entry name" value="F-box domain"/>
    <property type="match status" value="1"/>
</dbReference>
<dbReference type="Proteomes" id="UP000789508">
    <property type="component" value="Unassembled WGS sequence"/>
</dbReference>
<evidence type="ECO:0000313" key="1">
    <source>
        <dbReference type="EMBL" id="CAG8613462.1"/>
    </source>
</evidence>
<name>A0A9N9CT80_9GLOM</name>
<dbReference type="OrthoDB" id="2322499at2759"/>
<proteinExistence type="predicted"/>
<dbReference type="InterPro" id="IPR036047">
    <property type="entry name" value="F-box-like_dom_sf"/>
</dbReference>
<dbReference type="EMBL" id="CAJVPS010005292">
    <property type="protein sequence ID" value="CAG8613462.1"/>
    <property type="molecule type" value="Genomic_DNA"/>
</dbReference>
<dbReference type="AlphaFoldDB" id="A0A9N9CT80"/>
<comment type="caution">
    <text evidence="1">The sequence shown here is derived from an EMBL/GenBank/DDBJ whole genome shotgun (WGS) entry which is preliminary data.</text>
</comment>
<evidence type="ECO:0000313" key="2">
    <source>
        <dbReference type="Proteomes" id="UP000789508"/>
    </source>
</evidence>
<accession>A0A9N9CT80</accession>
<organism evidence="1 2">
    <name type="scientific">Ambispora leptoticha</name>
    <dbReference type="NCBI Taxonomy" id="144679"/>
    <lineage>
        <taxon>Eukaryota</taxon>
        <taxon>Fungi</taxon>
        <taxon>Fungi incertae sedis</taxon>
        <taxon>Mucoromycota</taxon>
        <taxon>Glomeromycotina</taxon>
        <taxon>Glomeromycetes</taxon>
        <taxon>Archaeosporales</taxon>
        <taxon>Ambisporaceae</taxon>
        <taxon>Ambispora</taxon>
    </lineage>
</organism>
<protein>
    <submittedName>
        <fullName evidence="1">8137_t:CDS:1</fullName>
    </submittedName>
</protein>
<reference evidence="1" key="1">
    <citation type="submission" date="2021-06" db="EMBL/GenBank/DDBJ databases">
        <authorList>
            <person name="Kallberg Y."/>
            <person name="Tangrot J."/>
            <person name="Rosling A."/>
        </authorList>
    </citation>
    <scope>NUCLEOTIDE SEQUENCE</scope>
    <source>
        <strain evidence="1">FL130A</strain>
    </source>
</reference>
<gene>
    <name evidence="1" type="ORF">ALEPTO_LOCUS8661</name>
</gene>